<evidence type="ECO:0000256" key="1">
    <source>
        <dbReference type="SAM" id="MobiDB-lite"/>
    </source>
</evidence>
<organism evidence="3 5">
    <name type="scientific">Prunus armeniaca</name>
    <name type="common">Apricot</name>
    <name type="synonym">Armeniaca vulgaris</name>
    <dbReference type="NCBI Taxonomy" id="36596"/>
    <lineage>
        <taxon>Eukaryota</taxon>
        <taxon>Viridiplantae</taxon>
        <taxon>Streptophyta</taxon>
        <taxon>Embryophyta</taxon>
        <taxon>Tracheophyta</taxon>
        <taxon>Spermatophyta</taxon>
        <taxon>Magnoliopsida</taxon>
        <taxon>eudicotyledons</taxon>
        <taxon>Gunneridae</taxon>
        <taxon>Pentapetalae</taxon>
        <taxon>rosids</taxon>
        <taxon>fabids</taxon>
        <taxon>Rosales</taxon>
        <taxon>Rosaceae</taxon>
        <taxon>Amygdaloideae</taxon>
        <taxon>Amygdaleae</taxon>
        <taxon>Prunus</taxon>
    </lineage>
</organism>
<dbReference type="EMBL" id="CAEKKB010000006">
    <property type="protein sequence ID" value="CAB4313243.1"/>
    <property type="molecule type" value="Genomic_DNA"/>
</dbReference>
<proteinExistence type="predicted"/>
<sequence length="91" mass="10310">MLNHRALPSLNSAYPDPSSSFTHSCRSFNHNNTKFQRVQQLPDSRKGLGGRRMRTETQQVPGPLLTQKTRLDPGHVPNLPKGGRLRNFLFT</sequence>
<dbReference type="Proteomes" id="UP000507222">
    <property type="component" value="Unassembled WGS sequence"/>
</dbReference>
<feature type="region of interest" description="Disordered" evidence="1">
    <location>
        <begin position="1"/>
        <end position="83"/>
    </location>
</feature>
<name>A0A6J5XLG7_PRUAR</name>
<protein>
    <submittedName>
        <fullName evidence="3">Uncharacterized protein</fullName>
    </submittedName>
</protein>
<feature type="compositionally biased region" description="Polar residues" evidence="1">
    <location>
        <begin position="9"/>
        <end position="42"/>
    </location>
</feature>
<dbReference type="AlphaFoldDB" id="A0A6J5XLG7"/>
<evidence type="ECO:0000313" key="4">
    <source>
        <dbReference type="Proteomes" id="UP000507222"/>
    </source>
</evidence>
<evidence type="ECO:0000313" key="3">
    <source>
        <dbReference type="EMBL" id="CAB4313243.1"/>
    </source>
</evidence>
<reference evidence="3 4" key="2">
    <citation type="submission" date="2020-05" db="EMBL/GenBank/DDBJ databases">
        <authorList>
            <person name="Campoy J."/>
            <person name="Schneeberger K."/>
            <person name="Spophaly S."/>
        </authorList>
    </citation>
    <scope>NUCLEOTIDE SEQUENCE [LARGE SCALE GENOMIC DNA]</scope>
    <source>
        <strain evidence="3">PruArmRojPasFocal</strain>
    </source>
</reference>
<accession>A0A6J5XLG7</accession>
<dbReference type="EMBL" id="CAEKDK010000006">
    <property type="protein sequence ID" value="CAB4282696.1"/>
    <property type="molecule type" value="Genomic_DNA"/>
</dbReference>
<gene>
    <name evidence="2" type="ORF">CURHAP_LOCUS36282</name>
    <name evidence="3" type="ORF">ORAREDHAP_LOCUS36097</name>
</gene>
<dbReference type="Proteomes" id="UP000507245">
    <property type="component" value="Unassembled WGS sequence"/>
</dbReference>
<evidence type="ECO:0000313" key="2">
    <source>
        <dbReference type="EMBL" id="CAB4282696.1"/>
    </source>
</evidence>
<reference evidence="5" key="1">
    <citation type="journal article" date="2020" name="Genome Biol.">
        <title>Gamete binning: chromosome-level and haplotype-resolved genome assembly enabled by high-throughput single-cell sequencing of gamete genomes.</title>
        <authorList>
            <person name="Campoy J.A."/>
            <person name="Sun H."/>
            <person name="Goel M."/>
            <person name="Jiao W.-B."/>
            <person name="Folz-Donahue K."/>
            <person name="Wang N."/>
            <person name="Rubio M."/>
            <person name="Liu C."/>
            <person name="Kukat C."/>
            <person name="Ruiz D."/>
            <person name="Huettel B."/>
            <person name="Schneeberger K."/>
        </authorList>
    </citation>
    <scope>NUCLEOTIDE SEQUENCE [LARGE SCALE GENOMIC DNA]</scope>
    <source>
        <strain evidence="5">cv. Rojo Pasion</strain>
    </source>
</reference>
<keyword evidence="5" id="KW-1185">Reference proteome</keyword>
<evidence type="ECO:0000313" key="5">
    <source>
        <dbReference type="Proteomes" id="UP000507245"/>
    </source>
</evidence>